<dbReference type="Pfam" id="PF00532">
    <property type="entry name" value="Peripla_BP_1"/>
    <property type="match status" value="1"/>
</dbReference>
<sequence>MPTLKDVARHVGLSVTQVSRALNDHADVSAETKTRVRQGALEIGYRPNLAARTLKSGRSGIVAMIVPGRSETVEVELLMESVMGLSAEFSRRGLRFLLHVLGPGDDPVAALETLVHGGGIDGFVLTDPVLNDPRVASLTASGTPFVLHGRDRADAAYPFVDIDNRAVGHALASTLTTRGARRIALVGGPEDRPYTLFRREGIDAALATAGARLVADLPGPMTEARGRAAADSLPPDGIDGVIAGNMMLAAGLRAALPDIPLAVHDDRLIAFDPARLSGPLMRTEAPLDAAWAPLCDALVQAIDGEIPQVILPFQTHG</sequence>
<dbReference type="Pfam" id="PF00356">
    <property type="entry name" value="LacI"/>
    <property type="match status" value="1"/>
</dbReference>
<evidence type="ECO:0000256" key="1">
    <source>
        <dbReference type="ARBA" id="ARBA00023015"/>
    </source>
</evidence>
<dbReference type="InterPro" id="IPR028082">
    <property type="entry name" value="Peripla_BP_I"/>
</dbReference>
<evidence type="ECO:0000259" key="4">
    <source>
        <dbReference type="PROSITE" id="PS50932"/>
    </source>
</evidence>
<name>A0A1H8KM07_9RHOB</name>
<proteinExistence type="predicted"/>
<protein>
    <submittedName>
        <fullName evidence="5">Transcriptional regulator, LacI family</fullName>
    </submittedName>
</protein>
<dbReference type="Gene3D" id="3.40.50.2300">
    <property type="match status" value="2"/>
</dbReference>
<dbReference type="Gene3D" id="1.10.260.40">
    <property type="entry name" value="lambda repressor-like DNA-binding domains"/>
    <property type="match status" value="1"/>
</dbReference>
<dbReference type="CDD" id="cd01392">
    <property type="entry name" value="HTH_LacI"/>
    <property type="match status" value="1"/>
</dbReference>
<dbReference type="Proteomes" id="UP000199372">
    <property type="component" value="Unassembled WGS sequence"/>
</dbReference>
<evidence type="ECO:0000256" key="3">
    <source>
        <dbReference type="ARBA" id="ARBA00023163"/>
    </source>
</evidence>
<dbReference type="InterPro" id="IPR000843">
    <property type="entry name" value="HTH_LacI"/>
</dbReference>
<dbReference type="GO" id="GO:0003700">
    <property type="term" value="F:DNA-binding transcription factor activity"/>
    <property type="evidence" value="ECO:0007669"/>
    <property type="project" value="TreeGrafter"/>
</dbReference>
<feature type="domain" description="HTH lacI-type" evidence="4">
    <location>
        <begin position="2"/>
        <end position="56"/>
    </location>
</feature>
<dbReference type="GO" id="GO:0000976">
    <property type="term" value="F:transcription cis-regulatory region binding"/>
    <property type="evidence" value="ECO:0007669"/>
    <property type="project" value="TreeGrafter"/>
</dbReference>
<keyword evidence="2" id="KW-0238">DNA-binding</keyword>
<keyword evidence="6" id="KW-1185">Reference proteome</keyword>
<evidence type="ECO:0000313" key="6">
    <source>
        <dbReference type="Proteomes" id="UP000199372"/>
    </source>
</evidence>
<keyword evidence="1" id="KW-0805">Transcription regulation</keyword>
<dbReference type="InterPro" id="IPR010982">
    <property type="entry name" value="Lambda_DNA-bd_dom_sf"/>
</dbReference>
<dbReference type="EMBL" id="FOCM01000008">
    <property type="protein sequence ID" value="SEN93616.1"/>
    <property type="molecule type" value="Genomic_DNA"/>
</dbReference>
<dbReference type="RefSeq" id="WP_175481765.1">
    <property type="nucleotide sequence ID" value="NZ_FOCM01000008.1"/>
</dbReference>
<evidence type="ECO:0000256" key="2">
    <source>
        <dbReference type="ARBA" id="ARBA00023125"/>
    </source>
</evidence>
<reference evidence="6" key="1">
    <citation type="submission" date="2016-10" db="EMBL/GenBank/DDBJ databases">
        <authorList>
            <person name="Varghese N."/>
            <person name="Submissions S."/>
        </authorList>
    </citation>
    <scope>NUCLEOTIDE SEQUENCE [LARGE SCALE GENOMIC DNA]</scope>
    <source>
        <strain evidence="6">DSM 26893</strain>
    </source>
</reference>
<dbReference type="SUPFAM" id="SSF53822">
    <property type="entry name" value="Periplasmic binding protein-like I"/>
    <property type="match status" value="1"/>
</dbReference>
<dbReference type="PANTHER" id="PTHR30146:SF109">
    <property type="entry name" value="HTH-TYPE TRANSCRIPTIONAL REGULATOR GALS"/>
    <property type="match status" value="1"/>
</dbReference>
<evidence type="ECO:0000313" key="5">
    <source>
        <dbReference type="EMBL" id="SEN93616.1"/>
    </source>
</evidence>
<accession>A0A1H8KM07</accession>
<gene>
    <name evidence="5" type="ORF">SAMN04488011_10829</name>
</gene>
<dbReference type="PROSITE" id="PS50932">
    <property type="entry name" value="HTH_LACI_2"/>
    <property type="match status" value="1"/>
</dbReference>
<organism evidence="5 6">
    <name type="scientific">Palleronia pelagia</name>
    <dbReference type="NCBI Taxonomy" id="387096"/>
    <lineage>
        <taxon>Bacteria</taxon>
        <taxon>Pseudomonadati</taxon>
        <taxon>Pseudomonadota</taxon>
        <taxon>Alphaproteobacteria</taxon>
        <taxon>Rhodobacterales</taxon>
        <taxon>Roseobacteraceae</taxon>
        <taxon>Palleronia</taxon>
    </lineage>
</organism>
<dbReference type="SUPFAM" id="SSF47413">
    <property type="entry name" value="lambda repressor-like DNA-binding domains"/>
    <property type="match status" value="1"/>
</dbReference>
<dbReference type="PANTHER" id="PTHR30146">
    <property type="entry name" value="LACI-RELATED TRANSCRIPTIONAL REPRESSOR"/>
    <property type="match status" value="1"/>
</dbReference>
<dbReference type="SMART" id="SM00354">
    <property type="entry name" value="HTH_LACI"/>
    <property type="match status" value="1"/>
</dbReference>
<keyword evidence="3" id="KW-0804">Transcription</keyword>
<dbReference type="AlphaFoldDB" id="A0A1H8KM07"/>
<dbReference type="InterPro" id="IPR001761">
    <property type="entry name" value="Peripla_BP/Lac1_sug-bd_dom"/>
</dbReference>